<dbReference type="AlphaFoldDB" id="A0A2P2JJW9"/>
<protein>
    <submittedName>
        <fullName evidence="1">Uncharacterized protein</fullName>
    </submittedName>
</protein>
<accession>A0A2P2JJW9</accession>
<name>A0A2P2JJW9_RHIMU</name>
<evidence type="ECO:0000313" key="1">
    <source>
        <dbReference type="EMBL" id="MBW93760.1"/>
    </source>
</evidence>
<dbReference type="EMBL" id="GGEC01013277">
    <property type="protein sequence ID" value="MBW93760.1"/>
    <property type="molecule type" value="Transcribed_RNA"/>
</dbReference>
<proteinExistence type="predicted"/>
<sequence length="70" mass="8129">MFMIWSRNTQLCCPTYLSSICRCLCHLCIHLANKLMFLEFVNQKPLDHSQISSTGSCISLEWVCFNNQLL</sequence>
<organism evidence="1">
    <name type="scientific">Rhizophora mucronata</name>
    <name type="common">Asiatic mangrove</name>
    <dbReference type="NCBI Taxonomy" id="61149"/>
    <lineage>
        <taxon>Eukaryota</taxon>
        <taxon>Viridiplantae</taxon>
        <taxon>Streptophyta</taxon>
        <taxon>Embryophyta</taxon>
        <taxon>Tracheophyta</taxon>
        <taxon>Spermatophyta</taxon>
        <taxon>Magnoliopsida</taxon>
        <taxon>eudicotyledons</taxon>
        <taxon>Gunneridae</taxon>
        <taxon>Pentapetalae</taxon>
        <taxon>rosids</taxon>
        <taxon>fabids</taxon>
        <taxon>Malpighiales</taxon>
        <taxon>Rhizophoraceae</taxon>
        <taxon>Rhizophora</taxon>
    </lineage>
</organism>
<reference evidence="1" key="1">
    <citation type="submission" date="2018-02" db="EMBL/GenBank/DDBJ databases">
        <title>Rhizophora mucronata_Transcriptome.</title>
        <authorList>
            <person name="Meera S.P."/>
            <person name="Sreeshan A."/>
            <person name="Augustine A."/>
        </authorList>
    </citation>
    <scope>NUCLEOTIDE SEQUENCE</scope>
    <source>
        <tissue evidence="1">Leaf</tissue>
    </source>
</reference>